<name>A0A0F9CBH4_9ZZZZ</name>
<dbReference type="EMBL" id="LAZR01045088">
    <property type="protein sequence ID" value="KKK99704.1"/>
    <property type="molecule type" value="Genomic_DNA"/>
</dbReference>
<protein>
    <recommendedName>
        <fullName evidence="2">Bacterial Ig-like domain-containing protein</fullName>
    </recommendedName>
</protein>
<comment type="caution">
    <text evidence="1">The sequence shown here is derived from an EMBL/GenBank/DDBJ whole genome shotgun (WGS) entry which is preliminary data.</text>
</comment>
<reference evidence="1" key="1">
    <citation type="journal article" date="2015" name="Nature">
        <title>Complex archaea that bridge the gap between prokaryotes and eukaryotes.</title>
        <authorList>
            <person name="Spang A."/>
            <person name="Saw J.H."/>
            <person name="Jorgensen S.L."/>
            <person name="Zaremba-Niedzwiedzka K."/>
            <person name="Martijn J."/>
            <person name="Lind A.E."/>
            <person name="van Eijk R."/>
            <person name="Schleper C."/>
            <person name="Guy L."/>
            <person name="Ettema T.J."/>
        </authorList>
    </citation>
    <scope>NUCLEOTIDE SEQUENCE</scope>
</reference>
<evidence type="ECO:0008006" key="2">
    <source>
        <dbReference type="Google" id="ProtNLM"/>
    </source>
</evidence>
<organism evidence="1">
    <name type="scientific">marine sediment metagenome</name>
    <dbReference type="NCBI Taxonomy" id="412755"/>
    <lineage>
        <taxon>unclassified sequences</taxon>
        <taxon>metagenomes</taxon>
        <taxon>ecological metagenomes</taxon>
    </lineage>
</organism>
<dbReference type="AlphaFoldDB" id="A0A0F9CBH4"/>
<gene>
    <name evidence="1" type="ORF">LCGC14_2630070</name>
</gene>
<evidence type="ECO:0000313" key="1">
    <source>
        <dbReference type="EMBL" id="KKK99704.1"/>
    </source>
</evidence>
<proteinExistence type="predicted"/>
<sequence>TYQAFATDTFGNANQTNERTITIGAVGDITNPDINITYPINNTNWSNVNLDVNFTRSDTNLAYCWYSNDSYSANSTPDSTCNNVTSVVWADGKHNVTVWANDTSGNMNNSKISFTIIPDVIDPVVNITYPLNYIDYRKANLNLTINFSATDLNLGSCWGSFDGGTNNISLTCADQNITRNMTSVNNDTFTFWANDSAGNIGSKSRTWIYKVFQYIPVFNSGTSEGATETFRLNFTQGTGLQTSTVNFVYNSTLHSSAFSISSDNVSVVNSIIIPNKNLSITAPFYWSITMSDGSEINTSSYNQTINILRVGNCSNYSNLIYNFSVHDEETKVKLDNTTIEIQFELYDEAKTTRILNFSQLYEEINPARICINGSLLTSVNYSADLVVKYTSNDSGNVYAKEYHNILGQVIGNSTVPRNINLYSLLNADSTEFQLTFKDSNLAFAPNVLVYLYRQYV</sequence>
<accession>A0A0F9CBH4</accession>
<feature type="non-terminal residue" evidence="1">
    <location>
        <position position="456"/>
    </location>
</feature>
<feature type="non-terminal residue" evidence="1">
    <location>
        <position position="1"/>
    </location>
</feature>